<dbReference type="PANTHER" id="PTHR43155:SF2">
    <property type="entry name" value="CYCLIC DI-GMP PHOSPHODIESTERASE PA4108"/>
    <property type="match status" value="1"/>
</dbReference>
<dbReference type="Pfam" id="PF13487">
    <property type="entry name" value="HD_5"/>
    <property type="match status" value="1"/>
</dbReference>
<dbReference type="InterPro" id="IPR006674">
    <property type="entry name" value="HD_domain"/>
</dbReference>
<dbReference type="InterPro" id="IPR029016">
    <property type="entry name" value="GAF-like_dom_sf"/>
</dbReference>
<reference evidence="2 3" key="1">
    <citation type="submission" date="2019-05" db="EMBL/GenBank/DDBJ databases">
        <title>Thiomicrorhabdus sediminis sp. nov, a novel sulfur-oxidizing bacterium isolated from coastal sediment.</title>
        <authorList>
            <person name="Liu X."/>
        </authorList>
    </citation>
    <scope>NUCLEOTIDE SEQUENCE [LARGE SCALE GENOMIC DNA]</scope>
    <source>
        <strain evidence="2 3">G1</strain>
    </source>
</reference>
<dbReference type="PROSITE" id="PS51832">
    <property type="entry name" value="HD_GYP"/>
    <property type="match status" value="1"/>
</dbReference>
<dbReference type="PRINTS" id="PR00388">
    <property type="entry name" value="PDIESTERASE2"/>
</dbReference>
<dbReference type="CDD" id="cd00077">
    <property type="entry name" value="HDc"/>
    <property type="match status" value="1"/>
</dbReference>
<dbReference type="Gene3D" id="3.60.15.10">
    <property type="entry name" value="Ribonuclease Z/Hydroxyacylglutathione hydrolase-like"/>
    <property type="match status" value="1"/>
</dbReference>
<feature type="domain" description="HD-GYP" evidence="1">
    <location>
        <begin position="590"/>
        <end position="790"/>
    </location>
</feature>
<organism evidence="2 3">
    <name type="scientific">Thiomicrorhabdus sediminis</name>
    <dbReference type="NCBI Taxonomy" id="2580412"/>
    <lineage>
        <taxon>Bacteria</taxon>
        <taxon>Pseudomonadati</taxon>
        <taxon>Pseudomonadota</taxon>
        <taxon>Gammaproteobacteria</taxon>
        <taxon>Thiotrichales</taxon>
        <taxon>Piscirickettsiaceae</taxon>
        <taxon>Thiomicrorhabdus</taxon>
    </lineage>
</organism>
<dbReference type="GO" id="GO:0006198">
    <property type="term" value="P:cAMP catabolic process"/>
    <property type="evidence" value="ECO:0007669"/>
    <property type="project" value="InterPro"/>
</dbReference>
<dbReference type="InterPro" id="IPR000396">
    <property type="entry name" value="Pdiesterase2"/>
</dbReference>
<dbReference type="RefSeq" id="WP_138565014.1">
    <property type="nucleotide sequence ID" value="NZ_CP040602.1"/>
</dbReference>
<proteinExistence type="predicted"/>
<evidence type="ECO:0000313" key="2">
    <source>
        <dbReference type="EMBL" id="QCU90339.1"/>
    </source>
</evidence>
<dbReference type="SUPFAM" id="SSF56281">
    <property type="entry name" value="Metallo-hydrolase/oxidoreductase"/>
    <property type="match status" value="1"/>
</dbReference>
<dbReference type="GO" id="GO:0004115">
    <property type="term" value="F:3',5'-cyclic-AMP phosphodiesterase activity"/>
    <property type="evidence" value="ECO:0007669"/>
    <property type="project" value="InterPro"/>
</dbReference>
<dbReference type="SMART" id="SM00471">
    <property type="entry name" value="HDc"/>
    <property type="match status" value="1"/>
</dbReference>
<dbReference type="OrthoDB" id="9764808at2"/>
<dbReference type="SUPFAM" id="SSF55781">
    <property type="entry name" value="GAF domain-like"/>
    <property type="match status" value="1"/>
</dbReference>
<evidence type="ECO:0000313" key="3">
    <source>
        <dbReference type="Proteomes" id="UP000304864"/>
    </source>
</evidence>
<dbReference type="KEGG" id="thig:FE785_06700"/>
<dbReference type="InterPro" id="IPR003607">
    <property type="entry name" value="HD/PDEase_dom"/>
</dbReference>
<sequence length="811" mass="91625">MLGIEVLGAHGSASSTEHCCSFKLGKHILVDAGHVVVPLGDDCANIEHVLLTHAHFDHIRDLPFMVETYFMQRSKPLKIYGLSQTLQAVKMHMFNDVIWPAFQNIKHPVYDKNCIEFIEIETKRPFYLQDIEFEAFSTNHVEGACGFIIRHENKACILSSDTYLSEDLTEAITTTENLTSLFIEVSFPSYMSGLAEVSRHLTPKTLQQQLSAIEKPIDVYLFHLKPCYEKQIKEEIQALFKGSLPYRIAGFLDSDQVVRVFTEQTALIENANHLHNSSQQQLASLLKISQALSGEYNPNQLLDLILDEAMKFTGADAGTLYHFNKDKQELEFSVVRNNELGIYLRDTAGELNWPNLSLYRDGKANTSMVAVVCALNKAPLLINDVYRNTEFDFSGTREFDQTTGYRSHSMLVVPLLAQDNELLGVLQLINKIDTDGDFVAFSVEEQANAMALASQAALSLSNAILVQQMEELFEAFATAIIVAFEEKCSFTGLHIMQVAELAQLISQAINEDQSVYGDVSYSAEILHTIKIAALVHDIGKIATPEAVLHKATKLQKNIDRIELIGLRFQLAKQSVLIESMEKLSGQPFSIDEVRKQQTAKLALLDEDFDFLVQMNSGEESLLEENAQRIRAIAERYYFLHSDKVDSKFALVDDDELMNLCINRGTLNEAERKRIMDHARLSLDMLKTLPFPEKYGRIIDIAANHHEKLNGKGYPRGLTVAELTLEDEIMVLADLYEALSSNARPYKKPMTIKQVSHILSDMVNRGEIDGQLVRFFFEKGIYKRYNHRLSESQITDFELTIDNSLQTGSQFH</sequence>
<dbReference type="Pfam" id="PF23023">
    <property type="entry name" value="Anti-Pycsar_Apyc1"/>
    <property type="match status" value="1"/>
</dbReference>
<dbReference type="Gene3D" id="3.30.450.40">
    <property type="match status" value="1"/>
</dbReference>
<dbReference type="EMBL" id="CP040602">
    <property type="protein sequence ID" value="QCU90339.1"/>
    <property type="molecule type" value="Genomic_DNA"/>
</dbReference>
<dbReference type="Proteomes" id="UP000304864">
    <property type="component" value="Chromosome"/>
</dbReference>
<dbReference type="InterPro" id="IPR003018">
    <property type="entry name" value="GAF"/>
</dbReference>
<dbReference type="AlphaFoldDB" id="A0A4P9K5T4"/>
<gene>
    <name evidence="2" type="ORF">FE785_06700</name>
</gene>
<dbReference type="Pfam" id="PF01590">
    <property type="entry name" value="GAF"/>
    <property type="match status" value="1"/>
</dbReference>
<keyword evidence="3" id="KW-1185">Reference proteome</keyword>
<dbReference type="PANTHER" id="PTHR43155">
    <property type="entry name" value="CYCLIC DI-GMP PHOSPHODIESTERASE PA4108-RELATED"/>
    <property type="match status" value="1"/>
</dbReference>
<dbReference type="Pfam" id="PF01966">
    <property type="entry name" value="HD"/>
    <property type="match status" value="1"/>
</dbReference>
<dbReference type="InterPro" id="IPR037522">
    <property type="entry name" value="HD_GYP_dom"/>
</dbReference>
<dbReference type="Gene3D" id="1.10.3210.10">
    <property type="entry name" value="Hypothetical protein af1432"/>
    <property type="match status" value="2"/>
</dbReference>
<name>A0A4P9K5T4_9GAMM</name>
<dbReference type="InterPro" id="IPR036866">
    <property type="entry name" value="RibonucZ/Hydroxyglut_hydro"/>
</dbReference>
<evidence type="ECO:0000259" key="1">
    <source>
        <dbReference type="PROSITE" id="PS51832"/>
    </source>
</evidence>
<dbReference type="SMART" id="SM00065">
    <property type="entry name" value="GAF"/>
    <property type="match status" value="1"/>
</dbReference>
<protein>
    <submittedName>
        <fullName evidence="2">GAF domain-containing protein</fullName>
    </submittedName>
</protein>
<accession>A0A4P9K5T4</accession>
<dbReference type="SUPFAM" id="SSF109604">
    <property type="entry name" value="HD-domain/PDEase-like"/>
    <property type="match status" value="1"/>
</dbReference>